<dbReference type="GO" id="GO:0005819">
    <property type="term" value="C:spindle"/>
    <property type="evidence" value="ECO:0007669"/>
    <property type="project" value="UniProtKB-SubCell"/>
</dbReference>
<dbReference type="HOGENOM" id="CLU_024422_0_0_1"/>
<protein>
    <recommendedName>
        <fullName evidence="14">TPX2 central domain-containing protein</fullName>
    </recommendedName>
</protein>
<dbReference type="PANTHER" id="PTHR14326">
    <property type="entry name" value="TARGETING PROTEIN FOR XKLP2"/>
    <property type="match status" value="1"/>
</dbReference>
<dbReference type="Pfam" id="PF12214">
    <property type="entry name" value="TPX2_importin"/>
    <property type="match status" value="2"/>
</dbReference>
<evidence type="ECO:0000256" key="5">
    <source>
        <dbReference type="ARBA" id="ARBA00022701"/>
    </source>
</evidence>
<dbReference type="GO" id="GO:0008017">
    <property type="term" value="F:microtubule binding"/>
    <property type="evidence" value="ECO:0000318"/>
    <property type="project" value="GO_Central"/>
</dbReference>
<feature type="coiled-coil region" evidence="8">
    <location>
        <begin position="718"/>
        <end position="745"/>
    </location>
</feature>
<accession>U5D282</accession>
<dbReference type="PANTHER" id="PTHR14326:SF44">
    <property type="entry name" value="TARGETING PROTEIN FOR XKLP2"/>
    <property type="match status" value="1"/>
</dbReference>
<evidence type="ECO:0000256" key="6">
    <source>
        <dbReference type="ARBA" id="ARBA00023212"/>
    </source>
</evidence>
<keyword evidence="7" id="KW-0539">Nucleus</keyword>
<evidence type="ECO:0000259" key="11">
    <source>
        <dbReference type="Pfam" id="PF12214"/>
    </source>
</evidence>
<comment type="similarity">
    <text evidence="3">Belongs to the TPX2 family.</text>
</comment>
<comment type="subcellular location">
    <subcellularLocation>
        <location evidence="2">Cytoplasm</location>
        <location evidence="2">Cytoskeleton</location>
        <location evidence="2">Spindle</location>
    </subcellularLocation>
    <subcellularLocation>
        <location evidence="1">Nucleus</location>
    </subcellularLocation>
</comment>
<feature type="compositionally biased region" description="Basic and acidic residues" evidence="9">
    <location>
        <begin position="211"/>
        <end position="220"/>
    </location>
</feature>
<dbReference type="OrthoDB" id="1684416at2759"/>
<evidence type="ECO:0000313" key="13">
    <source>
        <dbReference type="Proteomes" id="UP000017836"/>
    </source>
</evidence>
<dbReference type="OMA" id="GRHTVSC"/>
<feature type="compositionally biased region" description="Polar residues" evidence="9">
    <location>
        <begin position="800"/>
        <end position="811"/>
    </location>
</feature>
<evidence type="ECO:0000256" key="4">
    <source>
        <dbReference type="ARBA" id="ARBA00022490"/>
    </source>
</evidence>
<dbReference type="GO" id="GO:0005880">
    <property type="term" value="C:nuclear microtubule"/>
    <property type="evidence" value="ECO:0000318"/>
    <property type="project" value="GO_Central"/>
</dbReference>
<dbReference type="eggNOG" id="ENOG502QVQS">
    <property type="taxonomic scope" value="Eukaryota"/>
</dbReference>
<feature type="region of interest" description="Disordered" evidence="9">
    <location>
        <begin position="614"/>
        <end position="642"/>
    </location>
</feature>
<dbReference type="GO" id="GO:0090307">
    <property type="term" value="P:mitotic spindle assembly"/>
    <property type="evidence" value="ECO:0000318"/>
    <property type="project" value="GO_Central"/>
</dbReference>
<keyword evidence="13" id="KW-1185">Reference proteome</keyword>
<feature type="domain" description="TPX2 C-terminal" evidence="10">
    <location>
        <begin position="708"/>
        <end position="783"/>
    </location>
</feature>
<dbReference type="GO" id="GO:0005654">
    <property type="term" value="C:nucleoplasm"/>
    <property type="evidence" value="ECO:0007669"/>
    <property type="project" value="EnsemblPlants"/>
</dbReference>
<dbReference type="GO" id="GO:0030295">
    <property type="term" value="F:protein kinase activator activity"/>
    <property type="evidence" value="ECO:0000318"/>
    <property type="project" value="GO_Central"/>
</dbReference>
<sequence length="811" mass="93232">MAEAKEGEFLSKVFQIDEIYEFSAPHFFDFVSGETEEEMHKAQLWFERACGHIPSPFIPRIKLGRSTKIDRQCDFEDADSVKEIDEMGTRDPTLAPEEIRCASEPNCVESVKVNNQDESKVNHEIDEMSTRDLTLAPEEIRCDSEPNCMELVKVNNQDESKVNHEQVGAPKLAKESEERRCASEPNRVESVKANSQDESKFNHEQVGAPKLGKESGSRDFQEDDSCVNVVSSPVNIKKPNSENEFAAVTVPSKSTNPCHVRSAAKCAPPKSTIPSHVRSAVKNSPSVDIALENRAIKRQKLDGGRSRQILNVKERVLLHKCRKEEPSPFISMAEMVQKFQSKPREMEISHGRSYSQDETASLTQRKPKLTLTRPKQPELETAHRARPVRLKSSAELEEEMLAKIPKFKARPVNKKILEAPSFPMLPRSTPQLPEFQEFHLKTMERAAQHWTMSSVANNSSLLVGKPKPDHSQGHHLTEPKSPHLETLLRARPPQIKSSQEIEQEELERMPKFKAKPLNKKIFSSKGDLGVFRNPKRLVTTPVEFHFATDERIPPTPPITDLFDKLSLKSEPCDQENRIPHITTPSPFHLQTEERGAEKEKRFLSEVLHQQLEEQKARIPKANPYPYTTDYPVVPPKPEPKECTKPEAFQLESLVRHEEEIQRMMEERERMEREEAQRRLFKAQPVLKSDAIPVPEKVRRPLTQVQEIDLHVDHRAVDRAEFDRKVKEKESRYKRYREEYEASKKMEEEKTVKQMRKTMVPHARPLPHFDNPFCPQRSSKEPTKPKSPSLHVVQRKERRQTVATSTAAQHMR</sequence>
<dbReference type="EMBL" id="KI392068">
    <property type="protein sequence ID" value="ERN19731.1"/>
    <property type="molecule type" value="Genomic_DNA"/>
</dbReference>
<organism evidence="12 13">
    <name type="scientific">Amborella trichopoda</name>
    <dbReference type="NCBI Taxonomy" id="13333"/>
    <lineage>
        <taxon>Eukaryota</taxon>
        <taxon>Viridiplantae</taxon>
        <taxon>Streptophyta</taxon>
        <taxon>Embryophyta</taxon>
        <taxon>Tracheophyta</taxon>
        <taxon>Spermatophyta</taxon>
        <taxon>Magnoliopsida</taxon>
        <taxon>Amborellales</taxon>
        <taxon>Amborellaceae</taxon>
        <taxon>Amborella</taxon>
    </lineage>
</organism>
<keyword evidence="6" id="KW-0206">Cytoskeleton</keyword>
<keyword evidence="8" id="KW-0175">Coiled coil</keyword>
<evidence type="ECO:0000259" key="10">
    <source>
        <dbReference type="Pfam" id="PF06886"/>
    </source>
</evidence>
<feature type="compositionally biased region" description="Basic and acidic residues" evidence="9">
    <location>
        <begin position="172"/>
        <end position="203"/>
    </location>
</feature>
<feature type="region of interest" description="Disordered" evidence="9">
    <location>
        <begin position="760"/>
        <end position="811"/>
    </location>
</feature>
<feature type="coiled-coil region" evidence="8">
    <location>
        <begin position="653"/>
        <end position="683"/>
    </location>
</feature>
<evidence type="ECO:0000256" key="9">
    <source>
        <dbReference type="SAM" id="MobiDB-lite"/>
    </source>
</evidence>
<evidence type="ECO:0000256" key="2">
    <source>
        <dbReference type="ARBA" id="ARBA00004186"/>
    </source>
</evidence>
<evidence type="ECO:0000256" key="7">
    <source>
        <dbReference type="ARBA" id="ARBA00023242"/>
    </source>
</evidence>
<feature type="domain" description="TPX2 central" evidence="11">
    <location>
        <begin position="475"/>
        <end position="552"/>
    </location>
</feature>
<dbReference type="Proteomes" id="UP000017836">
    <property type="component" value="Unassembled WGS sequence"/>
</dbReference>
<dbReference type="Pfam" id="PF06886">
    <property type="entry name" value="TPX2"/>
    <property type="match status" value="1"/>
</dbReference>
<evidence type="ECO:0000256" key="3">
    <source>
        <dbReference type="ARBA" id="ARBA00005885"/>
    </source>
</evidence>
<dbReference type="InterPro" id="IPR009675">
    <property type="entry name" value="TPX2_fam"/>
</dbReference>
<keyword evidence="5" id="KW-0493">Microtubule</keyword>
<reference evidence="13" key="1">
    <citation type="journal article" date="2013" name="Science">
        <title>The Amborella genome and the evolution of flowering plants.</title>
        <authorList>
            <consortium name="Amborella Genome Project"/>
        </authorList>
    </citation>
    <scope>NUCLEOTIDE SEQUENCE [LARGE SCALE GENOMIC DNA]</scope>
</reference>
<evidence type="ECO:0008006" key="14">
    <source>
        <dbReference type="Google" id="ProtNLM"/>
    </source>
</evidence>
<name>U5D282_AMBTC</name>
<evidence type="ECO:0000256" key="1">
    <source>
        <dbReference type="ARBA" id="ARBA00004123"/>
    </source>
</evidence>
<dbReference type="InterPro" id="IPR027330">
    <property type="entry name" value="TPX2_central_dom"/>
</dbReference>
<gene>
    <name evidence="12" type="ORF">AMTR_s00062p00210120</name>
</gene>
<evidence type="ECO:0000313" key="12">
    <source>
        <dbReference type="EMBL" id="ERN19731.1"/>
    </source>
</evidence>
<feature type="domain" description="TPX2 central" evidence="11">
    <location>
        <begin position="370"/>
        <end position="456"/>
    </location>
</feature>
<dbReference type="InterPro" id="IPR027329">
    <property type="entry name" value="TPX2_C"/>
</dbReference>
<dbReference type="AlphaFoldDB" id="U5D282"/>
<dbReference type="GO" id="GO:0060236">
    <property type="term" value="P:regulation of mitotic spindle organization"/>
    <property type="evidence" value="ECO:0007669"/>
    <property type="project" value="EnsemblPlants"/>
</dbReference>
<keyword evidence="4" id="KW-0963">Cytoplasm</keyword>
<dbReference type="GO" id="GO:0009524">
    <property type="term" value="C:phragmoplast"/>
    <property type="evidence" value="ECO:0007669"/>
    <property type="project" value="EnsemblPlants"/>
</dbReference>
<evidence type="ECO:0000256" key="8">
    <source>
        <dbReference type="SAM" id="Coils"/>
    </source>
</evidence>
<feature type="region of interest" description="Disordered" evidence="9">
    <location>
        <begin position="159"/>
        <end position="224"/>
    </location>
</feature>
<proteinExistence type="inferred from homology"/>
<dbReference type="Gramene" id="ERN19731">
    <property type="protein sequence ID" value="ERN19731"/>
    <property type="gene ID" value="AMTR_s00062p00210120"/>
</dbReference>